<dbReference type="AlphaFoldDB" id="Q500Y1"/>
<name>Q500Y1_DROME</name>
<organism evidence="1">
    <name type="scientific">Drosophila melanogaster</name>
    <name type="common">Fruit fly</name>
    <dbReference type="NCBI Taxonomy" id="7227"/>
    <lineage>
        <taxon>Eukaryota</taxon>
        <taxon>Metazoa</taxon>
        <taxon>Ecdysozoa</taxon>
        <taxon>Arthropoda</taxon>
        <taxon>Hexapoda</taxon>
        <taxon>Insecta</taxon>
        <taxon>Pterygota</taxon>
        <taxon>Neoptera</taxon>
        <taxon>Endopterygota</taxon>
        <taxon>Diptera</taxon>
        <taxon>Brachycera</taxon>
        <taxon>Muscomorpha</taxon>
        <taxon>Ephydroidea</taxon>
        <taxon>Drosophilidae</taxon>
        <taxon>Drosophila</taxon>
        <taxon>Sophophora</taxon>
    </lineage>
</organism>
<evidence type="ECO:0000313" key="1">
    <source>
        <dbReference type="EMBL" id="AAY33502.1"/>
    </source>
</evidence>
<dbReference type="EMBL" id="BT022086">
    <property type="protein sequence ID" value="AAY33502.1"/>
    <property type="molecule type" value="mRNA"/>
</dbReference>
<protein>
    <submittedName>
        <fullName evidence="1">RE13111p</fullName>
    </submittedName>
</protein>
<reference evidence="1" key="1">
    <citation type="submission" date="2005-05" db="EMBL/GenBank/DDBJ databases">
        <authorList>
            <person name="Stapleton M."/>
            <person name="Carlson J."/>
            <person name="Chavez C."/>
            <person name="Frise E."/>
            <person name="George R."/>
            <person name="Pacleb J."/>
            <person name="Park S."/>
            <person name="Wan K."/>
            <person name="Yu C."/>
            <person name="Rubin G.M."/>
            <person name="Celniker S."/>
        </authorList>
    </citation>
    <scope>NUCLEOTIDE SEQUENCE</scope>
    <source>
        <strain evidence="1">Berkeley</strain>
    </source>
</reference>
<accession>Q500Y1</accession>
<proteinExistence type="evidence at transcript level"/>
<sequence>MMKKCQKIEKRWDKHEMCLWCYYCYRNCKSILFYLKSFPNCQMIIQDMNQIKLSYLNITMDDTLFMHIQSTASCICLVLEPGASSRATSPKKTVCKKIVWRYGSCY</sequence>